<sequence>MAYQQGPGGPHPQQLPHFQQLQRPLKKGFSGLIVALAMVGGLAVGCVGGVGIGLAGSAGKPSPTTANAPAAGTEPAAEETSAEPAADYTPKPSDFSIKIKTIKQECFGSAGCNVTFRIDPTYNGPEFASDKSFTVSYRVTGGEDPKISSFTVDGDQVHYESEEMISTSSSSTVLKAKVTQVL</sequence>
<protein>
    <submittedName>
        <fullName evidence="3">Uncharacterized protein</fullName>
    </submittedName>
</protein>
<feature type="region of interest" description="Disordered" evidence="1">
    <location>
        <begin position="58"/>
        <end position="90"/>
    </location>
</feature>
<keyword evidence="4" id="KW-1185">Reference proteome</keyword>
<evidence type="ECO:0000256" key="2">
    <source>
        <dbReference type="SAM" id="Phobius"/>
    </source>
</evidence>
<reference evidence="4" key="1">
    <citation type="journal article" date="2019" name="Int. J. Syst. Evol. Microbiol.">
        <title>The Global Catalogue of Microorganisms (GCM) 10K type strain sequencing project: providing services to taxonomists for standard genome sequencing and annotation.</title>
        <authorList>
            <consortium name="The Broad Institute Genomics Platform"/>
            <consortium name="The Broad Institute Genome Sequencing Center for Infectious Disease"/>
            <person name="Wu L."/>
            <person name="Ma J."/>
        </authorList>
    </citation>
    <scope>NUCLEOTIDE SEQUENCE [LARGE SCALE GENOMIC DNA]</scope>
    <source>
        <strain evidence="4">JCM 16908</strain>
    </source>
</reference>
<gene>
    <name evidence="3" type="ORF">GCM10022226_31390</name>
</gene>
<evidence type="ECO:0000313" key="3">
    <source>
        <dbReference type="EMBL" id="GAA3808865.1"/>
    </source>
</evidence>
<keyword evidence="2" id="KW-1133">Transmembrane helix</keyword>
<evidence type="ECO:0000256" key="1">
    <source>
        <dbReference type="SAM" id="MobiDB-lite"/>
    </source>
</evidence>
<feature type="transmembrane region" description="Helical" evidence="2">
    <location>
        <begin position="29"/>
        <end position="55"/>
    </location>
</feature>
<keyword evidence="2" id="KW-0472">Membrane</keyword>
<proteinExistence type="predicted"/>
<evidence type="ECO:0000313" key="4">
    <source>
        <dbReference type="Proteomes" id="UP001500888"/>
    </source>
</evidence>
<accession>A0ABP7I2Q8</accession>
<dbReference type="Proteomes" id="UP001500888">
    <property type="component" value="Unassembled WGS sequence"/>
</dbReference>
<dbReference type="RefSeq" id="WP_344939571.1">
    <property type="nucleotide sequence ID" value="NZ_BAAAZR010000007.1"/>
</dbReference>
<dbReference type="EMBL" id="BAAAZR010000007">
    <property type="protein sequence ID" value="GAA3808865.1"/>
    <property type="molecule type" value="Genomic_DNA"/>
</dbReference>
<feature type="compositionally biased region" description="Low complexity" evidence="1">
    <location>
        <begin position="58"/>
        <end position="75"/>
    </location>
</feature>
<name>A0ABP7I2Q8_9ACTN</name>
<organism evidence="3 4">
    <name type="scientific">Sphaerisporangium flaviroseum</name>
    <dbReference type="NCBI Taxonomy" id="509199"/>
    <lineage>
        <taxon>Bacteria</taxon>
        <taxon>Bacillati</taxon>
        <taxon>Actinomycetota</taxon>
        <taxon>Actinomycetes</taxon>
        <taxon>Streptosporangiales</taxon>
        <taxon>Streptosporangiaceae</taxon>
        <taxon>Sphaerisporangium</taxon>
    </lineage>
</organism>
<comment type="caution">
    <text evidence="3">The sequence shown here is derived from an EMBL/GenBank/DDBJ whole genome shotgun (WGS) entry which is preliminary data.</text>
</comment>
<keyword evidence="2" id="KW-0812">Transmembrane</keyword>